<protein>
    <submittedName>
        <fullName evidence="1">Uncharacterized protein</fullName>
    </submittedName>
</protein>
<gene>
    <name evidence="1" type="ORF">HICCMSTLAB_LOCUS92</name>
</gene>
<comment type="caution">
    <text evidence="1">The sequence shown here is derived from an EMBL/GenBank/DDBJ whole genome shotgun (WGS) entry which is preliminary data.</text>
</comment>
<evidence type="ECO:0000313" key="1">
    <source>
        <dbReference type="EMBL" id="CAG5071861.1"/>
    </source>
</evidence>
<reference evidence="1" key="1">
    <citation type="submission" date="2021-04" db="EMBL/GenBank/DDBJ databases">
        <authorList>
            <person name="Chebbi M.A.C M."/>
        </authorList>
    </citation>
    <scope>NUCLEOTIDE SEQUENCE</scope>
</reference>
<name>A0A8J2E9Q2_COTCN</name>
<dbReference type="Proteomes" id="UP000786811">
    <property type="component" value="Unassembled WGS sequence"/>
</dbReference>
<sequence length="86" mass="10190">MNSVVKWLMYCKHGLFADDNYLMHEAVRQVNIDAQSIANWARAHGLEINSMKTKAMILENCWSQQRFYRLLTIALLFLLMRQLKMI</sequence>
<dbReference type="AlphaFoldDB" id="A0A8J2E9Q2"/>
<evidence type="ECO:0000313" key="2">
    <source>
        <dbReference type="Proteomes" id="UP000786811"/>
    </source>
</evidence>
<keyword evidence="2" id="KW-1185">Reference proteome</keyword>
<dbReference type="EMBL" id="CAJNRD030000591">
    <property type="protein sequence ID" value="CAG5071861.1"/>
    <property type="molecule type" value="Genomic_DNA"/>
</dbReference>
<accession>A0A8J2E9Q2</accession>
<organism evidence="1 2">
    <name type="scientific">Cotesia congregata</name>
    <name type="common">Parasitoid wasp</name>
    <name type="synonym">Apanteles congregatus</name>
    <dbReference type="NCBI Taxonomy" id="51543"/>
    <lineage>
        <taxon>Eukaryota</taxon>
        <taxon>Metazoa</taxon>
        <taxon>Ecdysozoa</taxon>
        <taxon>Arthropoda</taxon>
        <taxon>Hexapoda</taxon>
        <taxon>Insecta</taxon>
        <taxon>Pterygota</taxon>
        <taxon>Neoptera</taxon>
        <taxon>Endopterygota</taxon>
        <taxon>Hymenoptera</taxon>
        <taxon>Apocrita</taxon>
        <taxon>Ichneumonoidea</taxon>
        <taxon>Braconidae</taxon>
        <taxon>Microgastrinae</taxon>
        <taxon>Cotesia</taxon>
    </lineage>
</organism>
<proteinExistence type="predicted"/>